<feature type="compositionally biased region" description="Low complexity" evidence="1">
    <location>
        <begin position="40"/>
        <end position="55"/>
    </location>
</feature>
<dbReference type="PROSITE" id="PS51257">
    <property type="entry name" value="PROKAR_LIPOPROTEIN"/>
    <property type="match status" value="1"/>
</dbReference>
<feature type="region of interest" description="Disordered" evidence="1">
    <location>
        <begin position="30"/>
        <end position="70"/>
    </location>
</feature>
<evidence type="ECO:0000256" key="2">
    <source>
        <dbReference type="SAM" id="SignalP"/>
    </source>
</evidence>
<evidence type="ECO:0000313" key="3">
    <source>
        <dbReference type="EMBL" id="MBZ5715830.1"/>
    </source>
</evidence>
<keyword evidence="2" id="KW-0732">Signal</keyword>
<name>A0ABS7U5J9_9BACT</name>
<reference evidence="3" key="1">
    <citation type="submission" date="2021-08" db="EMBL/GenBank/DDBJ databases">
        <authorList>
            <person name="Stevens D.C."/>
        </authorList>
    </citation>
    <scope>NUCLEOTIDE SEQUENCE</scope>
    <source>
        <strain evidence="3">DSM 53165</strain>
    </source>
</reference>
<evidence type="ECO:0008006" key="5">
    <source>
        <dbReference type="Google" id="ProtNLM"/>
    </source>
</evidence>
<organism evidence="3 4">
    <name type="scientific">Nannocystis pusilla</name>
    <dbReference type="NCBI Taxonomy" id="889268"/>
    <lineage>
        <taxon>Bacteria</taxon>
        <taxon>Pseudomonadati</taxon>
        <taxon>Myxococcota</taxon>
        <taxon>Polyangia</taxon>
        <taxon>Nannocystales</taxon>
        <taxon>Nannocystaceae</taxon>
        <taxon>Nannocystis</taxon>
    </lineage>
</organism>
<proteinExistence type="predicted"/>
<dbReference type="Proteomes" id="UP001139031">
    <property type="component" value="Unassembled WGS sequence"/>
</dbReference>
<sequence length="293" mass="30648">MLTFIHRHGRALLFTGAAFAGCGDAGGLTTDGPAPTDASTTGTPALTAGTGEAPTSGTGMASPDAGLDEEQCDPWAQDCPEGYKCMAYADEGSPVFTGNRCTPVAKDPGKIGDPCRVDVGWWTGVDDCDDGLACWNIHQETNTGECVSMCTGTPDSYDCPGDRDACVFWVPGIAHVCLPTCDPLLQDCQAADRLCLPEWGSDAEYWVCKPDYSFEEGQEFDVCEYGAVCDPGLVCSWPSDAVECDQTAEGCCLAICDLTDPVCHGEGAVCEPFYGPGEAPPAYENVGVCGLPG</sequence>
<feature type="signal peptide" evidence="2">
    <location>
        <begin position="1"/>
        <end position="20"/>
    </location>
</feature>
<protein>
    <recommendedName>
        <fullName evidence="5">Lipoprotein</fullName>
    </recommendedName>
</protein>
<gene>
    <name evidence="3" type="ORF">K7C98_41925</name>
</gene>
<dbReference type="EMBL" id="JAIRAU010000059">
    <property type="protein sequence ID" value="MBZ5715830.1"/>
    <property type="molecule type" value="Genomic_DNA"/>
</dbReference>
<comment type="caution">
    <text evidence="3">The sequence shown here is derived from an EMBL/GenBank/DDBJ whole genome shotgun (WGS) entry which is preliminary data.</text>
</comment>
<dbReference type="RefSeq" id="WP_224197570.1">
    <property type="nucleotide sequence ID" value="NZ_JAIRAU010000059.1"/>
</dbReference>
<feature type="chain" id="PRO_5047016819" description="Lipoprotein" evidence="2">
    <location>
        <begin position="21"/>
        <end position="293"/>
    </location>
</feature>
<keyword evidence="4" id="KW-1185">Reference proteome</keyword>
<evidence type="ECO:0000313" key="4">
    <source>
        <dbReference type="Proteomes" id="UP001139031"/>
    </source>
</evidence>
<evidence type="ECO:0000256" key="1">
    <source>
        <dbReference type="SAM" id="MobiDB-lite"/>
    </source>
</evidence>
<accession>A0ABS7U5J9</accession>